<gene>
    <name evidence="2" type="ORF">SAMN05216386_1683</name>
</gene>
<keyword evidence="1" id="KW-0732">Signal</keyword>
<evidence type="ECO:0000313" key="2">
    <source>
        <dbReference type="EMBL" id="SFN74387.1"/>
    </source>
</evidence>
<keyword evidence="3" id="KW-1185">Reference proteome</keyword>
<evidence type="ECO:0000256" key="1">
    <source>
        <dbReference type="SAM" id="SignalP"/>
    </source>
</evidence>
<dbReference type="Proteomes" id="UP000183107">
    <property type="component" value="Unassembled WGS sequence"/>
</dbReference>
<dbReference type="EMBL" id="FOVJ01000003">
    <property type="protein sequence ID" value="SFN74387.1"/>
    <property type="molecule type" value="Genomic_DNA"/>
</dbReference>
<feature type="signal peptide" evidence="1">
    <location>
        <begin position="1"/>
        <end position="21"/>
    </location>
</feature>
<accession>A0A1I5BI97</accession>
<dbReference type="AlphaFoldDB" id="A0A1I5BI97"/>
<proteinExistence type="predicted"/>
<feature type="chain" id="PRO_5010253312" evidence="1">
    <location>
        <begin position="22"/>
        <end position="55"/>
    </location>
</feature>
<reference evidence="3" key="1">
    <citation type="submission" date="2016-10" db="EMBL/GenBank/DDBJ databases">
        <authorList>
            <person name="Varghese N."/>
        </authorList>
    </citation>
    <scope>NUCLEOTIDE SEQUENCE [LARGE SCALE GENOMIC DNA]</scope>
    <source>
        <strain evidence="3">Nsp8</strain>
    </source>
</reference>
<organism evidence="2 3">
    <name type="scientific">Nitrosospira briensis</name>
    <dbReference type="NCBI Taxonomy" id="35799"/>
    <lineage>
        <taxon>Bacteria</taxon>
        <taxon>Pseudomonadati</taxon>
        <taxon>Pseudomonadota</taxon>
        <taxon>Betaproteobacteria</taxon>
        <taxon>Nitrosomonadales</taxon>
        <taxon>Nitrosomonadaceae</taxon>
        <taxon>Nitrosospira</taxon>
    </lineage>
</organism>
<sequence>MQALRFIAIAIYGLCFSLAHAETLTGQVVKIADGDTFLTKPKRLHEVRGDSRWAQ</sequence>
<protein>
    <submittedName>
        <fullName evidence="2">Uncharacterized protein</fullName>
    </submittedName>
</protein>
<evidence type="ECO:0000313" key="3">
    <source>
        <dbReference type="Proteomes" id="UP000183107"/>
    </source>
</evidence>
<name>A0A1I5BI97_9PROT</name>
<dbReference type="RefSeq" id="WP_177186942.1">
    <property type="nucleotide sequence ID" value="NZ_FOVJ01000003.1"/>
</dbReference>